<dbReference type="GO" id="GO:0007030">
    <property type="term" value="P:Golgi organization"/>
    <property type="evidence" value="ECO:0007669"/>
    <property type="project" value="TreeGrafter"/>
</dbReference>
<keyword evidence="7 9" id="KW-0067">ATP-binding</keyword>
<keyword evidence="3" id="KW-1003">Cell membrane</keyword>
<keyword evidence="6 9" id="KW-0418">Kinase</keyword>
<keyword evidence="8 9" id="KW-0472">Membrane</keyword>
<dbReference type="VEuPathDB" id="VectorBase:ADIR003328"/>
<dbReference type="PANTHER" id="PTHR12865">
    <property type="entry name" value="PHOSPHATIDYLINOSITOL 4-KINASE TYPE-II"/>
    <property type="match status" value="1"/>
</dbReference>
<evidence type="ECO:0000259" key="11">
    <source>
        <dbReference type="PROSITE" id="PS50290"/>
    </source>
</evidence>
<dbReference type="GO" id="GO:0005524">
    <property type="term" value="F:ATP binding"/>
    <property type="evidence" value="ECO:0007669"/>
    <property type="project" value="UniProtKB-UniRule"/>
</dbReference>
<accession>A0A182N6Q5</accession>
<reference evidence="12" key="2">
    <citation type="submission" date="2020-05" db="UniProtKB">
        <authorList>
            <consortium name="EnsemblMetazoa"/>
        </authorList>
    </citation>
    <scope>IDENTIFICATION</scope>
    <source>
        <strain evidence="12">WRAIR2</strain>
    </source>
</reference>
<dbReference type="GO" id="GO:0005802">
    <property type="term" value="C:trans-Golgi network"/>
    <property type="evidence" value="ECO:0007669"/>
    <property type="project" value="TreeGrafter"/>
</dbReference>
<evidence type="ECO:0000256" key="3">
    <source>
        <dbReference type="ARBA" id="ARBA00022475"/>
    </source>
</evidence>
<comment type="subcellular location">
    <subcellularLocation>
        <location evidence="1">Cell membrane</location>
    </subcellularLocation>
    <subcellularLocation>
        <location evidence="9">Membrane</location>
        <topology evidence="9">Peripheral membrane protein</topology>
    </subcellularLocation>
</comment>
<dbReference type="GO" id="GO:0005768">
    <property type="term" value="C:endosome"/>
    <property type="evidence" value="ECO:0007669"/>
    <property type="project" value="TreeGrafter"/>
</dbReference>
<dbReference type="Pfam" id="PF00454">
    <property type="entry name" value="PI3_PI4_kinase"/>
    <property type="match status" value="1"/>
</dbReference>
<reference evidence="13" key="1">
    <citation type="submission" date="2013-03" db="EMBL/GenBank/DDBJ databases">
        <title>The Genome Sequence of Anopheles dirus WRAIR2.</title>
        <authorList>
            <consortium name="The Broad Institute Genomics Platform"/>
            <person name="Neafsey D.E."/>
            <person name="Walton C."/>
            <person name="Walker B."/>
            <person name="Young S.K."/>
            <person name="Zeng Q."/>
            <person name="Gargeya S."/>
            <person name="Fitzgerald M."/>
            <person name="Haas B."/>
            <person name="Abouelleil A."/>
            <person name="Allen A.W."/>
            <person name="Alvarado L."/>
            <person name="Arachchi H.M."/>
            <person name="Berlin A.M."/>
            <person name="Chapman S.B."/>
            <person name="Gainer-Dewar J."/>
            <person name="Goldberg J."/>
            <person name="Griggs A."/>
            <person name="Gujja S."/>
            <person name="Hansen M."/>
            <person name="Howarth C."/>
            <person name="Imamovic A."/>
            <person name="Ireland A."/>
            <person name="Larimer J."/>
            <person name="McCowan C."/>
            <person name="Murphy C."/>
            <person name="Pearson M."/>
            <person name="Poon T.W."/>
            <person name="Priest M."/>
            <person name="Roberts A."/>
            <person name="Saif S."/>
            <person name="Shea T."/>
            <person name="Sisk P."/>
            <person name="Sykes S."/>
            <person name="Wortman J."/>
            <person name="Nusbaum C."/>
            <person name="Birren B."/>
        </authorList>
    </citation>
    <scope>NUCLEOTIDE SEQUENCE [LARGE SCALE GENOMIC DNA]</scope>
    <source>
        <strain evidence="13">WRAIR2</strain>
    </source>
</reference>
<dbReference type="PANTHER" id="PTHR12865:SF1">
    <property type="entry name" value="PHOSPHATIDYLINOSITOL 4-KINASE TYPE 2"/>
    <property type="match status" value="1"/>
</dbReference>
<evidence type="ECO:0000256" key="9">
    <source>
        <dbReference type="RuleBase" id="RU367084"/>
    </source>
</evidence>
<dbReference type="GO" id="GO:0005886">
    <property type="term" value="C:plasma membrane"/>
    <property type="evidence" value="ECO:0007669"/>
    <property type="project" value="UniProtKB-SubCell"/>
</dbReference>
<dbReference type="GO" id="GO:0046854">
    <property type="term" value="P:phosphatidylinositol phosphate biosynthetic process"/>
    <property type="evidence" value="ECO:0007669"/>
    <property type="project" value="UniProtKB-UniRule"/>
</dbReference>
<evidence type="ECO:0000256" key="2">
    <source>
        <dbReference type="ARBA" id="ARBA00008941"/>
    </source>
</evidence>
<evidence type="ECO:0000256" key="5">
    <source>
        <dbReference type="ARBA" id="ARBA00022741"/>
    </source>
</evidence>
<dbReference type="InterPro" id="IPR039756">
    <property type="entry name" value="Lsb6/PI4K2"/>
</dbReference>
<comment type="similarity">
    <text evidence="2 9">Belongs to the PI3/PI4-kinase family. Type II PI4K subfamily.</text>
</comment>
<keyword evidence="13" id="KW-1185">Reference proteome</keyword>
<sequence length="573" mass="64355">MLVENSNIFILDDSNIVVPLNGSDNLAAEDDPERRITPSSSLSLADGPSLSVINPTYLLGADTAALSTVSEVSYAGGTRSSLKQQHHHQHETNIIAPPDGRYGSVDDVLRLASSGRRVSGGVKLVEPGQVFQFNTAIVSLAGEGSSAGIHDGTTRVECINGEFLINDDEYYPYNDISDDPHFSDLVYSAEIAIDAGIYPERIYQGSSVVAVFKPKDEEPYGRLNPKWTKWMHKLCCPCCFGRACLIPNQGYLSEAGASLVDQKLNLNIVPKTRVVRLVSETFNYPRIDRQKARIKKTIKERIPAARFNRMSLPPKTGSFQLFVDGYKDADYWLRRFEQEPLPTRLGQKFQLQFERLVVLDYIIRNTDRGNDNWLIKYDQPSIVPTSPPTSPNGGALNGGGLSNGVNGGYIPRSSSRLEMMEHTDWNLVQLPEIRIAAIDNGLAFPFKHPDSWRAYPYHWAWLPQAKQPFSQDIKDLVLPSLSDPNFCEELCNELYELFRQDKGFDRGLFERQMSVMRGQMLNLTQALKDGKSPVQLVQMPAVIVERSKVNPGSSRFFSFQQRFQNKSPFFSWC</sequence>
<evidence type="ECO:0000313" key="12">
    <source>
        <dbReference type="EnsemblMetazoa" id="ADIR003328-PA"/>
    </source>
</evidence>
<feature type="domain" description="PI3K/PI4K catalytic" evidence="11">
    <location>
        <begin position="196"/>
        <end position="546"/>
    </location>
</feature>
<protein>
    <recommendedName>
        <fullName evidence="9">Phosphatidylinositol 4-kinase type 2</fullName>
        <ecNumber evidence="9">2.7.1.67</ecNumber>
    </recommendedName>
</protein>
<dbReference type="AlphaFoldDB" id="A0A182N6Q5"/>
<evidence type="ECO:0000256" key="8">
    <source>
        <dbReference type="ARBA" id="ARBA00023136"/>
    </source>
</evidence>
<evidence type="ECO:0000256" key="10">
    <source>
        <dbReference type="SAM" id="MobiDB-lite"/>
    </source>
</evidence>
<evidence type="ECO:0000313" key="13">
    <source>
        <dbReference type="Proteomes" id="UP000075884"/>
    </source>
</evidence>
<evidence type="ECO:0000256" key="6">
    <source>
        <dbReference type="ARBA" id="ARBA00022777"/>
    </source>
</evidence>
<dbReference type="EnsemblMetazoa" id="ADIR003328-RA">
    <property type="protein sequence ID" value="ADIR003328-PA"/>
    <property type="gene ID" value="ADIR003328"/>
</dbReference>
<comment type="catalytic activity">
    <reaction evidence="9">
        <text>a 1,2-diacyl-sn-glycero-3-phospho-(1D-myo-inositol) + ATP = a 1,2-diacyl-sn-glycero-3-phospho-(1D-myo-inositol 4-phosphate) + ADP + H(+)</text>
        <dbReference type="Rhea" id="RHEA:19877"/>
        <dbReference type="ChEBI" id="CHEBI:15378"/>
        <dbReference type="ChEBI" id="CHEBI:30616"/>
        <dbReference type="ChEBI" id="CHEBI:57880"/>
        <dbReference type="ChEBI" id="CHEBI:58178"/>
        <dbReference type="ChEBI" id="CHEBI:456216"/>
        <dbReference type="EC" id="2.7.1.67"/>
    </reaction>
</comment>
<dbReference type="InterPro" id="IPR000403">
    <property type="entry name" value="PI3/4_kinase_cat_dom"/>
</dbReference>
<organism evidence="12 13">
    <name type="scientific">Anopheles dirus</name>
    <dbReference type="NCBI Taxonomy" id="7168"/>
    <lineage>
        <taxon>Eukaryota</taxon>
        <taxon>Metazoa</taxon>
        <taxon>Ecdysozoa</taxon>
        <taxon>Arthropoda</taxon>
        <taxon>Hexapoda</taxon>
        <taxon>Insecta</taxon>
        <taxon>Pterygota</taxon>
        <taxon>Neoptera</taxon>
        <taxon>Endopterygota</taxon>
        <taxon>Diptera</taxon>
        <taxon>Nematocera</taxon>
        <taxon>Culicoidea</taxon>
        <taxon>Culicidae</taxon>
        <taxon>Anophelinae</taxon>
        <taxon>Anopheles</taxon>
    </lineage>
</organism>
<dbReference type="STRING" id="7168.A0A182N6Q5"/>
<evidence type="ECO:0000256" key="4">
    <source>
        <dbReference type="ARBA" id="ARBA00022679"/>
    </source>
</evidence>
<keyword evidence="5 9" id="KW-0547">Nucleotide-binding</keyword>
<name>A0A182N6Q5_9DIPT</name>
<evidence type="ECO:0000256" key="7">
    <source>
        <dbReference type="ARBA" id="ARBA00022840"/>
    </source>
</evidence>
<dbReference type="Proteomes" id="UP000075884">
    <property type="component" value="Unassembled WGS sequence"/>
</dbReference>
<dbReference type="GO" id="GO:0005765">
    <property type="term" value="C:lysosomal membrane"/>
    <property type="evidence" value="ECO:0007669"/>
    <property type="project" value="TreeGrafter"/>
</dbReference>
<dbReference type="EC" id="2.7.1.67" evidence="9"/>
<evidence type="ECO:0000256" key="1">
    <source>
        <dbReference type="ARBA" id="ARBA00004236"/>
    </source>
</evidence>
<dbReference type="PROSITE" id="PS50290">
    <property type="entry name" value="PI3_4_KINASE_3"/>
    <property type="match status" value="1"/>
</dbReference>
<dbReference type="GO" id="GO:0007032">
    <property type="term" value="P:endosome organization"/>
    <property type="evidence" value="ECO:0007669"/>
    <property type="project" value="TreeGrafter"/>
</dbReference>
<proteinExistence type="inferred from homology"/>
<keyword evidence="4 9" id="KW-0808">Transferase</keyword>
<feature type="region of interest" description="Disordered" evidence="10">
    <location>
        <begin position="78"/>
        <end position="98"/>
    </location>
</feature>
<dbReference type="GO" id="GO:0004430">
    <property type="term" value="F:1-phosphatidylinositol 4-kinase activity"/>
    <property type="evidence" value="ECO:0007669"/>
    <property type="project" value="UniProtKB-UniRule"/>
</dbReference>